<feature type="non-terminal residue" evidence="3">
    <location>
        <position position="1"/>
    </location>
</feature>
<keyword evidence="3" id="KW-0540">Nuclease</keyword>
<organism evidence="3 4">
    <name type="scientific">Paenibacillus albiflavus</name>
    <dbReference type="NCBI Taxonomy" id="2545760"/>
    <lineage>
        <taxon>Bacteria</taxon>
        <taxon>Bacillati</taxon>
        <taxon>Bacillota</taxon>
        <taxon>Bacilli</taxon>
        <taxon>Bacillales</taxon>
        <taxon>Paenibacillaceae</taxon>
        <taxon>Paenibacillus</taxon>
    </lineage>
</organism>
<protein>
    <submittedName>
        <fullName evidence="3">Single-stranded-DNA-specific exonuclease RecJ</fullName>
    </submittedName>
</protein>
<feature type="chain" id="PRO_5039693196" evidence="1">
    <location>
        <begin position="25"/>
        <end position="201"/>
    </location>
</feature>
<keyword evidence="3" id="KW-0378">Hydrolase</keyword>
<evidence type="ECO:0000313" key="3">
    <source>
        <dbReference type="EMBL" id="TCZ77252.1"/>
    </source>
</evidence>
<keyword evidence="4" id="KW-1185">Reference proteome</keyword>
<dbReference type="Pfam" id="PF10141">
    <property type="entry name" value="ssDNA-exonuc_C"/>
    <property type="match status" value="1"/>
</dbReference>
<name>A0A4V2WNY2_9BACL</name>
<keyword evidence="3" id="KW-0269">Exonuclease</keyword>
<keyword evidence="1" id="KW-0732">Signal</keyword>
<comment type="caution">
    <text evidence="3">The sequence shown here is derived from an EMBL/GenBank/DDBJ whole genome shotgun (WGS) entry which is preliminary data.</text>
</comment>
<feature type="domain" description="Single-stranded-DNA-specific exonuclease RecJ C-terminal" evidence="2">
    <location>
        <begin position="28"/>
        <end position="192"/>
    </location>
</feature>
<evidence type="ECO:0000313" key="4">
    <source>
        <dbReference type="Proteomes" id="UP000295418"/>
    </source>
</evidence>
<proteinExistence type="predicted"/>
<reference evidence="3 4" key="1">
    <citation type="submission" date="2019-03" db="EMBL/GenBank/DDBJ databases">
        <authorList>
            <person name="Kim M.K.M."/>
        </authorList>
    </citation>
    <scope>NUCLEOTIDE SEQUENCE [LARGE SCALE GENOMIC DNA]</scope>
    <source>
        <strain evidence="3 4">18JY21-1</strain>
    </source>
</reference>
<dbReference type="RefSeq" id="WP_207910972.1">
    <property type="nucleotide sequence ID" value="NZ_SKFG01000010.1"/>
</dbReference>
<dbReference type="GO" id="GO:0004527">
    <property type="term" value="F:exonuclease activity"/>
    <property type="evidence" value="ECO:0007669"/>
    <property type="project" value="UniProtKB-KW"/>
</dbReference>
<accession>A0A4V2WNY2</accession>
<evidence type="ECO:0000259" key="2">
    <source>
        <dbReference type="Pfam" id="PF10141"/>
    </source>
</evidence>
<dbReference type="AlphaFoldDB" id="A0A4V2WNY2"/>
<feature type="signal peptide" evidence="1">
    <location>
        <begin position="1"/>
        <end position="24"/>
    </location>
</feature>
<evidence type="ECO:0000256" key="1">
    <source>
        <dbReference type="SAM" id="SignalP"/>
    </source>
</evidence>
<dbReference type="EMBL" id="SKFG01000010">
    <property type="protein sequence ID" value="TCZ77252.1"/>
    <property type="molecule type" value="Genomic_DNA"/>
</dbReference>
<dbReference type="InterPro" id="IPR018779">
    <property type="entry name" value="RecJ_C"/>
</dbReference>
<sequence>SSTRLRAPAALAAHAGLPAWQLHAGTGAVTPANEHAEQRAFHSVTDVVFYNLPSELDQLRQAVALCTGMQRAYPLFADLDPQNSSVMPSRDEFKGLYSALRSLGQWNIPTAHARVCQELARRLNLSNQTVHFMLAVFEELQFIERDETMMRVAARPSKRDLSESIAYQARLHLAEAEQTCIYTSAKELEQWMRNIQVHTVS</sequence>
<dbReference type="Proteomes" id="UP000295418">
    <property type="component" value="Unassembled WGS sequence"/>
</dbReference>
<gene>
    <name evidence="3" type="ORF">E0485_12405</name>
</gene>